<keyword evidence="10" id="KW-1185">Reference proteome</keyword>
<dbReference type="PANTHER" id="PTHR24060">
    <property type="entry name" value="METABOTROPIC GLUTAMATE RECEPTOR"/>
    <property type="match status" value="1"/>
</dbReference>
<dbReference type="AlphaFoldDB" id="A0AAQ4DJX5"/>
<keyword evidence="8" id="KW-0732">Signal</keyword>
<dbReference type="SUPFAM" id="SSF53822">
    <property type="entry name" value="Periplasmic binding protein-like I"/>
    <property type="match status" value="1"/>
</dbReference>
<dbReference type="InterPro" id="IPR050726">
    <property type="entry name" value="mGluR"/>
</dbReference>
<dbReference type="InterPro" id="IPR028082">
    <property type="entry name" value="Peripla_BP_I"/>
</dbReference>
<feature type="signal peptide" evidence="8">
    <location>
        <begin position="1"/>
        <end position="25"/>
    </location>
</feature>
<comment type="subcellular location">
    <subcellularLocation>
        <location evidence="1">Membrane</location>
        <topology evidence="1">Multi-pass membrane protein</topology>
    </subcellularLocation>
</comment>
<evidence type="ECO:0000313" key="9">
    <source>
        <dbReference type="EMBL" id="KAK8762765.1"/>
    </source>
</evidence>
<dbReference type="GO" id="GO:0004930">
    <property type="term" value="F:G protein-coupled receptor activity"/>
    <property type="evidence" value="ECO:0007669"/>
    <property type="project" value="InterPro"/>
</dbReference>
<name>A0AAQ4DJX5_AMBAM</name>
<dbReference type="Proteomes" id="UP001321473">
    <property type="component" value="Unassembled WGS sequence"/>
</dbReference>
<evidence type="ECO:0000256" key="3">
    <source>
        <dbReference type="ARBA" id="ARBA00022989"/>
    </source>
</evidence>
<gene>
    <name evidence="9" type="ORF">V5799_025969</name>
</gene>
<feature type="chain" id="PRO_5043023300" description="Receptor ligand binding region domain-containing protein" evidence="8">
    <location>
        <begin position="26"/>
        <end position="212"/>
    </location>
</feature>
<reference evidence="9 10" key="1">
    <citation type="journal article" date="2023" name="Arcadia Sci">
        <title>De novo assembly of a long-read Amblyomma americanum tick genome.</title>
        <authorList>
            <person name="Chou S."/>
            <person name="Poskanzer K.E."/>
            <person name="Rollins M."/>
            <person name="Thuy-Boun P.S."/>
        </authorList>
    </citation>
    <scope>NUCLEOTIDE SEQUENCE [LARGE SCALE GENOMIC DNA]</scope>
    <source>
        <strain evidence="9">F_SG_1</strain>
        <tissue evidence="9">Salivary glands</tissue>
    </source>
</reference>
<evidence type="ECO:0000256" key="4">
    <source>
        <dbReference type="ARBA" id="ARBA00023136"/>
    </source>
</evidence>
<evidence type="ECO:0000313" key="10">
    <source>
        <dbReference type="Proteomes" id="UP001321473"/>
    </source>
</evidence>
<sequence>MARVVLLAPVLQLLLLARQPPPAGCADLDKPAEVRVPVWPVKRAAVLEGDVVLGGLMMVHEREDQLTCGKIMPQGGIQALECMLFTLDWVNRQPDLFPFALGAYVLDDCDKDTYGLELAVDFIKGEQPLSTAAAESAGSGRALAWARFAFVASASRPHEGAPRPGERRPPPSIDSHTRRRGLCAMPALPLPSPRAAMALVTRVCRHCAYLAG</sequence>
<accession>A0AAQ4DJX5</accession>
<evidence type="ECO:0000256" key="1">
    <source>
        <dbReference type="ARBA" id="ARBA00004141"/>
    </source>
</evidence>
<evidence type="ECO:0000256" key="7">
    <source>
        <dbReference type="SAM" id="MobiDB-lite"/>
    </source>
</evidence>
<evidence type="ECO:0008006" key="11">
    <source>
        <dbReference type="Google" id="ProtNLM"/>
    </source>
</evidence>
<comment type="caution">
    <text evidence="9">The sequence shown here is derived from an EMBL/GenBank/DDBJ whole genome shotgun (WGS) entry which is preliminary data.</text>
</comment>
<dbReference type="InterPro" id="IPR000337">
    <property type="entry name" value="GPCR_3"/>
</dbReference>
<evidence type="ECO:0000256" key="5">
    <source>
        <dbReference type="ARBA" id="ARBA00023170"/>
    </source>
</evidence>
<organism evidence="9 10">
    <name type="scientific">Amblyomma americanum</name>
    <name type="common">Lone star tick</name>
    <dbReference type="NCBI Taxonomy" id="6943"/>
    <lineage>
        <taxon>Eukaryota</taxon>
        <taxon>Metazoa</taxon>
        <taxon>Ecdysozoa</taxon>
        <taxon>Arthropoda</taxon>
        <taxon>Chelicerata</taxon>
        <taxon>Arachnida</taxon>
        <taxon>Acari</taxon>
        <taxon>Parasitiformes</taxon>
        <taxon>Ixodida</taxon>
        <taxon>Ixodoidea</taxon>
        <taxon>Ixodidae</taxon>
        <taxon>Amblyomminae</taxon>
        <taxon>Amblyomma</taxon>
    </lineage>
</organism>
<keyword evidence="6" id="KW-0325">Glycoprotein</keyword>
<dbReference type="Gene3D" id="3.40.50.2300">
    <property type="match status" value="1"/>
</dbReference>
<evidence type="ECO:0000256" key="8">
    <source>
        <dbReference type="SAM" id="SignalP"/>
    </source>
</evidence>
<keyword evidence="4" id="KW-0472">Membrane</keyword>
<feature type="compositionally biased region" description="Basic and acidic residues" evidence="7">
    <location>
        <begin position="156"/>
        <end position="169"/>
    </location>
</feature>
<dbReference type="PRINTS" id="PR00248">
    <property type="entry name" value="GPCRMGR"/>
</dbReference>
<feature type="region of interest" description="Disordered" evidence="7">
    <location>
        <begin position="156"/>
        <end position="178"/>
    </location>
</feature>
<evidence type="ECO:0000256" key="6">
    <source>
        <dbReference type="ARBA" id="ARBA00023180"/>
    </source>
</evidence>
<keyword evidence="3" id="KW-1133">Transmembrane helix</keyword>
<protein>
    <recommendedName>
        <fullName evidence="11">Receptor ligand binding region domain-containing protein</fullName>
    </recommendedName>
</protein>
<keyword evidence="2" id="KW-0812">Transmembrane</keyword>
<evidence type="ECO:0000256" key="2">
    <source>
        <dbReference type="ARBA" id="ARBA00022692"/>
    </source>
</evidence>
<dbReference type="GO" id="GO:0016020">
    <property type="term" value="C:membrane"/>
    <property type="evidence" value="ECO:0007669"/>
    <property type="project" value="UniProtKB-SubCell"/>
</dbReference>
<keyword evidence="5" id="KW-0675">Receptor</keyword>
<proteinExistence type="predicted"/>
<dbReference type="EMBL" id="JARKHS020029807">
    <property type="protein sequence ID" value="KAK8762765.1"/>
    <property type="molecule type" value="Genomic_DNA"/>
</dbReference>